<keyword evidence="1" id="KW-0812">Transmembrane</keyword>
<feature type="transmembrane region" description="Helical" evidence="1">
    <location>
        <begin position="56"/>
        <end position="85"/>
    </location>
</feature>
<keyword evidence="1" id="KW-0472">Membrane</keyword>
<reference evidence="2 3" key="1">
    <citation type="submission" date="2018-05" db="EMBL/GenBank/DDBJ databases">
        <title>Chitinophaga sp. nov., isolated from rhizosphere soil of Alhagi.</title>
        <authorList>
            <person name="Liu Y."/>
        </authorList>
    </citation>
    <scope>NUCLEOTIDE SEQUENCE [LARGE SCALE GENOMIC DNA]</scope>
    <source>
        <strain evidence="2 3">T22</strain>
    </source>
</reference>
<keyword evidence="1" id="KW-1133">Transmembrane helix</keyword>
<name>A0ABN5LTE6_9BACT</name>
<feature type="transmembrane region" description="Helical" evidence="1">
    <location>
        <begin position="135"/>
        <end position="154"/>
    </location>
</feature>
<sequence>MQFSTKRPGAVAVLVTGCAVGVLDGAAALVNAWLKSGIPPEKVFRYIASAMYGKAAYTGGGAMIAAGVVLHFIVAVIWSAVFFIAYRYWPLLRGNKWVVGCMYGLFVWLMMNLVVVPLTHVPPLTFNWEGMITGWVIHMLLVGIPIVWLTQWWYNKRAQ</sequence>
<organism evidence="2 3">
    <name type="scientific">Chitinophaga alhagiae</name>
    <dbReference type="NCBI Taxonomy" id="2203219"/>
    <lineage>
        <taxon>Bacteria</taxon>
        <taxon>Pseudomonadati</taxon>
        <taxon>Bacteroidota</taxon>
        <taxon>Chitinophagia</taxon>
        <taxon>Chitinophagales</taxon>
        <taxon>Chitinophagaceae</taxon>
        <taxon>Chitinophaga</taxon>
    </lineage>
</organism>
<feature type="transmembrane region" description="Helical" evidence="1">
    <location>
        <begin position="97"/>
        <end position="115"/>
    </location>
</feature>
<evidence type="ECO:0000313" key="2">
    <source>
        <dbReference type="EMBL" id="AWO00973.1"/>
    </source>
</evidence>
<keyword evidence="3" id="KW-1185">Reference proteome</keyword>
<accession>A0ABN5LTE6</accession>
<dbReference type="EMBL" id="CP029600">
    <property type="protein sequence ID" value="AWO00973.1"/>
    <property type="molecule type" value="Genomic_DNA"/>
</dbReference>
<dbReference type="PROSITE" id="PS51257">
    <property type="entry name" value="PROKAR_LIPOPROTEIN"/>
    <property type="match status" value="1"/>
</dbReference>
<dbReference type="RefSeq" id="WP_119077002.1">
    <property type="nucleotide sequence ID" value="NZ_CP029600.1"/>
</dbReference>
<evidence type="ECO:0000256" key="1">
    <source>
        <dbReference type="SAM" id="Phobius"/>
    </source>
</evidence>
<gene>
    <name evidence="2" type="ORF">DLD77_04280</name>
</gene>
<dbReference type="Proteomes" id="UP000246099">
    <property type="component" value="Chromosome"/>
</dbReference>
<proteinExistence type="predicted"/>
<evidence type="ECO:0008006" key="4">
    <source>
        <dbReference type="Google" id="ProtNLM"/>
    </source>
</evidence>
<protein>
    <recommendedName>
        <fullName evidence="4">DUF1440 domain-containing protein</fullName>
    </recommendedName>
</protein>
<evidence type="ECO:0000313" key="3">
    <source>
        <dbReference type="Proteomes" id="UP000246099"/>
    </source>
</evidence>